<keyword evidence="3" id="KW-1185">Reference proteome</keyword>
<evidence type="ECO:0000313" key="3">
    <source>
        <dbReference type="Proteomes" id="UP000266723"/>
    </source>
</evidence>
<dbReference type="EMBL" id="QGKV02000759">
    <property type="protein sequence ID" value="KAF3567506.1"/>
    <property type="molecule type" value="Genomic_DNA"/>
</dbReference>
<reference evidence="2" key="2">
    <citation type="submission" date="2019-12" db="EMBL/GenBank/DDBJ databases">
        <authorList>
            <person name="Studholme D.J."/>
            <person name="Sarris P."/>
        </authorList>
    </citation>
    <scope>NUCLEOTIDE SEQUENCE</scope>
    <source>
        <strain evidence="2">PFS-1207/04</strain>
        <tissue evidence="2">Leaf</tissue>
    </source>
</reference>
<name>A0A3N6RBQ0_BRACR</name>
<protein>
    <submittedName>
        <fullName evidence="1">Uncharacterized protein</fullName>
    </submittedName>
</protein>
<reference evidence="2 3" key="3">
    <citation type="journal article" date="2020" name="BMC Genomics">
        <title>Intraspecific diversification of the crop wild relative Brassica cretica Lam. using demographic model selection.</title>
        <authorList>
            <person name="Kioukis A."/>
            <person name="Michalopoulou V.A."/>
            <person name="Briers L."/>
            <person name="Pirintsos S."/>
            <person name="Studholme D.J."/>
            <person name="Pavlidis P."/>
            <person name="Sarris P.F."/>
        </authorList>
    </citation>
    <scope>NUCLEOTIDE SEQUENCE [LARGE SCALE GENOMIC DNA]</scope>
    <source>
        <strain evidence="3">cv. PFS-1207/04</strain>
        <strain evidence="2">PFS-1207/04</strain>
    </source>
</reference>
<evidence type="ECO:0000313" key="1">
    <source>
        <dbReference type="EMBL" id="KAF2570494.1"/>
    </source>
</evidence>
<accession>A0A3N6RBQ0</accession>
<organism evidence="1">
    <name type="scientific">Brassica cretica</name>
    <name type="common">Mustard</name>
    <dbReference type="NCBI Taxonomy" id="69181"/>
    <lineage>
        <taxon>Eukaryota</taxon>
        <taxon>Viridiplantae</taxon>
        <taxon>Streptophyta</taxon>
        <taxon>Embryophyta</taxon>
        <taxon>Tracheophyta</taxon>
        <taxon>Spermatophyta</taxon>
        <taxon>Magnoliopsida</taxon>
        <taxon>eudicotyledons</taxon>
        <taxon>Gunneridae</taxon>
        <taxon>Pentapetalae</taxon>
        <taxon>rosids</taxon>
        <taxon>malvids</taxon>
        <taxon>Brassicales</taxon>
        <taxon>Brassicaceae</taxon>
        <taxon>Brassiceae</taxon>
        <taxon>Brassica</taxon>
    </lineage>
</organism>
<evidence type="ECO:0000313" key="2">
    <source>
        <dbReference type="EMBL" id="KAF3567506.1"/>
    </source>
</evidence>
<comment type="caution">
    <text evidence="1">The sequence shown here is derived from an EMBL/GenBank/DDBJ whole genome shotgun (WGS) entry which is preliminary data.</text>
</comment>
<proteinExistence type="predicted"/>
<dbReference type="Proteomes" id="UP000266723">
    <property type="component" value="Unassembled WGS sequence"/>
</dbReference>
<sequence length="59" mass="6359">MEIAGYMDVYASGALYGDCGGTKKFVLVAHRSCVCFMLELGLHSRSAMYCVSGETDGQE</sequence>
<reference evidence="1" key="1">
    <citation type="submission" date="2019-12" db="EMBL/GenBank/DDBJ databases">
        <title>Genome sequencing and annotation of Brassica cretica.</title>
        <authorList>
            <person name="Studholme D.J."/>
            <person name="Sarris P.F."/>
        </authorList>
    </citation>
    <scope>NUCLEOTIDE SEQUENCE</scope>
    <source>
        <strain evidence="1">PFS-102/07</strain>
        <tissue evidence="1">Leaf</tissue>
    </source>
</reference>
<dbReference type="EMBL" id="QGKY02001015">
    <property type="protein sequence ID" value="KAF2570494.1"/>
    <property type="molecule type" value="Genomic_DNA"/>
</dbReference>
<gene>
    <name evidence="2" type="ORF">DY000_02015992</name>
    <name evidence="1" type="ORF">F2Q70_00004054</name>
</gene>
<dbReference type="AlphaFoldDB" id="A0A3N6RBQ0"/>